<dbReference type="Proteomes" id="UP000032414">
    <property type="component" value="Chromosome I"/>
</dbReference>
<sequence>MTLIYRAANLRLYPKVINHQGTHVCLGDLHGNALKLIYTLIEENVLNIDPQQYNELTKIYFKPTGQINSDDLFRFRAIIANAKINKARAVTLIGDELADRGQNDYFTLLVLKKLHDEKANVNIMLSNHSVEFIRDYEREKFTGQYRLLEGQGRSLEGMQTLIKKGLIDEKEVRDIVEQCYQPMVKAIDYTLTPEGQLTIFSHAPIGLETVKALAEKFRIPYRDDSIRNLIRTIDAINKVIEKLSKEKQLAQLIELEGLANPNYPIPLTKPLQRLIWNRALGNELMTEPTGGFKVKFVHGHVGPMSVLKNGSEALPTHENLDTLFGKSFECSKTGPHVTHLTRHSSEITAKELTDEQLKEISRQFFKAKFNEYFDELKLKTSQLIDKGNSKSSNYDPNYAKAGKEAAILISELKQAADTFFKNTKPTAENFIAFKTHCEKAISNAEKEFVNHRSWHQQLSPSFRRILGLLALLPLGIPALVISFKSQSGYIATFFGKPSTESVEKLQTFKNRLSKMNQIFDEEIIENELPTNKLGDR</sequence>
<evidence type="ECO:0000259" key="1">
    <source>
        <dbReference type="Pfam" id="PF21663"/>
    </source>
</evidence>
<dbReference type="InterPro" id="IPR048521">
    <property type="entry name" value="WipA_Phos"/>
</dbReference>
<dbReference type="GO" id="GO:0016791">
    <property type="term" value="F:phosphatase activity"/>
    <property type="evidence" value="ECO:0007669"/>
    <property type="project" value="InterPro"/>
</dbReference>
<gene>
    <name evidence="2" type="ORF">LMI_2798</name>
    <name evidence="3" type="ORF">SAMN02982997_02814</name>
</gene>
<feature type="domain" description="WipA-like phosphatase" evidence="1">
    <location>
        <begin position="90"/>
        <end position="326"/>
    </location>
</feature>
<reference evidence="2" key="1">
    <citation type="submission" date="2014-09" db="EMBL/GenBank/DDBJ databases">
        <authorList>
            <person name="GOMEZ-VALERO Laura"/>
        </authorList>
    </citation>
    <scope>NUCLEOTIDE SEQUENCE</scope>
    <source>
        <strain evidence="2">ATCC33218</strain>
    </source>
</reference>
<dbReference type="EMBL" id="LN614830">
    <property type="protein sequence ID" value="CEG62049.1"/>
    <property type="molecule type" value="Genomic_DNA"/>
</dbReference>
<dbReference type="STRING" id="451.B6N58_02235"/>
<evidence type="ECO:0000313" key="2">
    <source>
        <dbReference type="EMBL" id="CEG62049.1"/>
    </source>
</evidence>
<dbReference type="EMBL" id="FMVN01000017">
    <property type="protein sequence ID" value="SCY75885.1"/>
    <property type="molecule type" value="Genomic_DNA"/>
</dbReference>
<evidence type="ECO:0000313" key="5">
    <source>
        <dbReference type="Proteomes" id="UP000182998"/>
    </source>
</evidence>
<name>A0A098GHV7_LEGMI</name>
<organism evidence="2 4">
    <name type="scientific">Legionella micdadei</name>
    <name type="common">Tatlockia micdadei</name>
    <dbReference type="NCBI Taxonomy" id="451"/>
    <lineage>
        <taxon>Bacteria</taxon>
        <taxon>Pseudomonadati</taxon>
        <taxon>Pseudomonadota</taxon>
        <taxon>Gammaproteobacteria</taxon>
        <taxon>Legionellales</taxon>
        <taxon>Legionellaceae</taxon>
        <taxon>Legionella</taxon>
    </lineage>
</organism>
<reference evidence="4" key="2">
    <citation type="submission" date="2014-09" db="EMBL/GenBank/DDBJ databases">
        <authorList>
            <person name="Gomez-Valero L."/>
        </authorList>
    </citation>
    <scope>NUCLEOTIDE SEQUENCE [LARGE SCALE GENOMIC DNA]</scope>
    <source>
        <strain evidence="4">ATCC33218</strain>
    </source>
</reference>
<reference evidence="3 5" key="3">
    <citation type="submission" date="2016-10" db="EMBL/GenBank/DDBJ databases">
        <authorList>
            <person name="Varghese N."/>
            <person name="Submissions S."/>
        </authorList>
    </citation>
    <scope>NUCLEOTIDE SEQUENCE [LARGE SCALE GENOMIC DNA]</scope>
    <source>
        <strain evidence="3 5">ATCC 33218</strain>
    </source>
</reference>
<dbReference type="HOGENOM" id="CLU_441311_0_0_6"/>
<evidence type="ECO:0000313" key="3">
    <source>
        <dbReference type="EMBL" id="SCY75885.1"/>
    </source>
</evidence>
<protein>
    <recommendedName>
        <fullName evidence="1">WipA-like phosphatase domain-containing protein</fullName>
    </recommendedName>
</protein>
<accession>A0A098GHV7</accession>
<dbReference type="OrthoDB" id="5654315at2"/>
<dbReference type="PATRIC" id="fig|451.8.peg.2397"/>
<keyword evidence="5" id="KW-1185">Reference proteome</keyword>
<dbReference type="Proteomes" id="UP000182998">
    <property type="component" value="Unassembled WGS sequence"/>
</dbReference>
<dbReference type="NCBIfam" id="NF043030">
    <property type="entry name" value="T4SS_Wip"/>
    <property type="match status" value="1"/>
</dbReference>
<proteinExistence type="predicted"/>
<dbReference type="RefSeq" id="WP_052679582.1">
    <property type="nucleotide sequence ID" value="NZ_CP020614.1"/>
</dbReference>
<evidence type="ECO:0000313" key="4">
    <source>
        <dbReference type="Proteomes" id="UP000032414"/>
    </source>
</evidence>
<dbReference type="Pfam" id="PF21663">
    <property type="entry name" value="WipA_Phos"/>
    <property type="match status" value="1"/>
</dbReference>
<dbReference type="KEGG" id="tmc:LMI_2798"/>
<dbReference type="AlphaFoldDB" id="A0A098GHV7"/>